<feature type="domain" description="AbiTii" evidence="1">
    <location>
        <begin position="6"/>
        <end position="205"/>
    </location>
</feature>
<dbReference type="RefSeq" id="WP_234868735.1">
    <property type="nucleotide sequence ID" value="NZ_JAKEVY010000010.1"/>
</dbReference>
<gene>
    <name evidence="2" type="ORF">L0U88_20580</name>
</gene>
<evidence type="ECO:0000313" key="3">
    <source>
        <dbReference type="Proteomes" id="UP001200145"/>
    </source>
</evidence>
<evidence type="ECO:0000259" key="1">
    <source>
        <dbReference type="Pfam" id="PF18864"/>
    </source>
</evidence>
<comment type="caution">
    <text evidence="2">The sequence shown here is derived from an EMBL/GenBank/DDBJ whole genome shotgun (WGS) entry which is preliminary data.</text>
</comment>
<reference evidence="2 3" key="1">
    <citation type="submission" date="2022-01" db="EMBL/GenBank/DDBJ databases">
        <title>Flavihumibacter sp. nov., isolated from sediment of a river.</title>
        <authorList>
            <person name="Liu H."/>
        </authorList>
    </citation>
    <scope>NUCLEOTIDE SEQUENCE [LARGE SCALE GENOMIC DNA]</scope>
    <source>
        <strain evidence="2 3">RY-1</strain>
    </source>
</reference>
<sequence length="318" mass="35874">MKKTFLLQEVIDDLVNTDKSLSAPLMKLNYFGRLIKNQDLIDYTQNELNGYRDKETIPDYRRTIGTLYIDLQTYYNQHSRQLPFSLIEEPYRQAFKYVYVREGIAAIEKIARENEKSDSGGQIVTPLPMEMLHILQEPARKLYQADVRIDVVGAKLAGNASIVVEIPNAIRTKLLDFVMSISDTFGYDIEIDSFNKKAETNNQTIIHQMNTTINNSGDGKLINTGNENKIDSNVALYKGDIARLQKELRDQGIDEADIAEISKIVISEKPNEEKAILGEKSNGWISKVINKSLNGVGKIATGISSNLIATLIKQYYGM</sequence>
<keyword evidence="3" id="KW-1185">Reference proteome</keyword>
<organism evidence="2 3">
    <name type="scientific">Flavihumibacter fluminis</name>
    <dbReference type="NCBI Taxonomy" id="2909236"/>
    <lineage>
        <taxon>Bacteria</taxon>
        <taxon>Pseudomonadati</taxon>
        <taxon>Bacteroidota</taxon>
        <taxon>Chitinophagia</taxon>
        <taxon>Chitinophagales</taxon>
        <taxon>Chitinophagaceae</taxon>
        <taxon>Flavihumibacter</taxon>
    </lineage>
</organism>
<dbReference type="Pfam" id="PF18864">
    <property type="entry name" value="AbiTii"/>
    <property type="match status" value="1"/>
</dbReference>
<accession>A0ABS9BMU4</accession>
<dbReference type="InterPro" id="IPR041304">
    <property type="entry name" value="AbiTii"/>
</dbReference>
<evidence type="ECO:0000313" key="2">
    <source>
        <dbReference type="EMBL" id="MCF1717051.1"/>
    </source>
</evidence>
<dbReference type="Proteomes" id="UP001200145">
    <property type="component" value="Unassembled WGS sequence"/>
</dbReference>
<protein>
    <recommendedName>
        <fullName evidence="1">AbiTii domain-containing protein</fullName>
    </recommendedName>
</protein>
<name>A0ABS9BMU4_9BACT</name>
<proteinExistence type="predicted"/>
<dbReference type="EMBL" id="JAKEVY010000010">
    <property type="protein sequence ID" value="MCF1717051.1"/>
    <property type="molecule type" value="Genomic_DNA"/>
</dbReference>